<dbReference type="Proteomes" id="UP000294543">
    <property type="component" value="Unassembled WGS sequence"/>
</dbReference>
<comment type="caution">
    <text evidence="1">The sequence shown here is derived from an EMBL/GenBank/DDBJ whole genome shotgun (WGS) entry which is preliminary data.</text>
</comment>
<keyword evidence="2" id="KW-1185">Reference proteome</keyword>
<dbReference type="AlphaFoldDB" id="A0A4R4WV94"/>
<dbReference type="OrthoDB" id="3482717at2"/>
<name>A0A4R4WV94_9ACTN</name>
<sequence length="211" mass="23121">MRLPDIKGSTRGRRWQVVIAIATALALITGTAWAAVFYNMVPNPNYDRVCTKGDKYGSGNVCRSDNAYWTVFRENSLESAEKTRVATVLKEQYGPTALEVHFVSNPVWTGDNETDLIFAEGDVPGSYEGMSWCDDPLELHTCDQHMVRIQPGSYSKGMICHEAGHAVGLLHGRNADPQVSNTHHQLGCMKTPVPSDAVLGSVNADHINAAY</sequence>
<dbReference type="SUPFAM" id="SSF55486">
    <property type="entry name" value="Metalloproteases ('zincins'), catalytic domain"/>
    <property type="match status" value="1"/>
</dbReference>
<gene>
    <name evidence="1" type="ORF">E1294_14205</name>
</gene>
<protein>
    <recommendedName>
        <fullName evidence="3">Matrixin family metalloprotease</fullName>
    </recommendedName>
</protein>
<proteinExistence type="predicted"/>
<accession>A0A4R4WV94</accession>
<evidence type="ECO:0000313" key="2">
    <source>
        <dbReference type="Proteomes" id="UP000294543"/>
    </source>
</evidence>
<evidence type="ECO:0000313" key="1">
    <source>
        <dbReference type="EMBL" id="TDD21591.1"/>
    </source>
</evidence>
<reference evidence="1 2" key="1">
    <citation type="submission" date="2019-03" db="EMBL/GenBank/DDBJ databases">
        <title>Draft genome sequences of novel Actinobacteria.</title>
        <authorList>
            <person name="Sahin N."/>
            <person name="Ay H."/>
            <person name="Saygin H."/>
        </authorList>
    </citation>
    <scope>NUCLEOTIDE SEQUENCE [LARGE SCALE GENOMIC DNA]</scope>
    <source>
        <strain evidence="1 2">KC712</strain>
    </source>
</reference>
<organism evidence="1 2">
    <name type="scientific">Nonomuraea diastatica</name>
    <dbReference type="NCBI Taxonomy" id="1848329"/>
    <lineage>
        <taxon>Bacteria</taxon>
        <taxon>Bacillati</taxon>
        <taxon>Actinomycetota</taxon>
        <taxon>Actinomycetes</taxon>
        <taxon>Streptosporangiales</taxon>
        <taxon>Streptosporangiaceae</taxon>
        <taxon>Nonomuraea</taxon>
    </lineage>
</organism>
<dbReference type="EMBL" id="SMKP01000033">
    <property type="protein sequence ID" value="TDD21591.1"/>
    <property type="molecule type" value="Genomic_DNA"/>
</dbReference>
<evidence type="ECO:0008006" key="3">
    <source>
        <dbReference type="Google" id="ProtNLM"/>
    </source>
</evidence>
<dbReference type="RefSeq" id="WP_132508640.1">
    <property type="nucleotide sequence ID" value="NZ_SMKP01000033.1"/>
</dbReference>